<gene>
    <name evidence="2" type="ORF">EVAR_65530_1</name>
</gene>
<protein>
    <submittedName>
        <fullName evidence="2">Uncharacterized protein</fullName>
    </submittedName>
</protein>
<keyword evidence="3" id="KW-1185">Reference proteome</keyword>
<dbReference type="EMBL" id="BGZK01002190">
    <property type="protein sequence ID" value="GBP91632.1"/>
    <property type="molecule type" value="Genomic_DNA"/>
</dbReference>
<organism evidence="2 3">
    <name type="scientific">Eumeta variegata</name>
    <name type="common">Bagworm moth</name>
    <name type="synonym">Eumeta japonica</name>
    <dbReference type="NCBI Taxonomy" id="151549"/>
    <lineage>
        <taxon>Eukaryota</taxon>
        <taxon>Metazoa</taxon>
        <taxon>Ecdysozoa</taxon>
        <taxon>Arthropoda</taxon>
        <taxon>Hexapoda</taxon>
        <taxon>Insecta</taxon>
        <taxon>Pterygota</taxon>
        <taxon>Neoptera</taxon>
        <taxon>Endopterygota</taxon>
        <taxon>Lepidoptera</taxon>
        <taxon>Glossata</taxon>
        <taxon>Ditrysia</taxon>
        <taxon>Tineoidea</taxon>
        <taxon>Psychidae</taxon>
        <taxon>Oiketicinae</taxon>
        <taxon>Eumeta</taxon>
    </lineage>
</organism>
<feature type="region of interest" description="Disordered" evidence="1">
    <location>
        <begin position="201"/>
        <end position="229"/>
    </location>
</feature>
<feature type="region of interest" description="Disordered" evidence="1">
    <location>
        <begin position="57"/>
        <end position="96"/>
    </location>
</feature>
<reference evidence="2 3" key="1">
    <citation type="journal article" date="2019" name="Commun. Biol.">
        <title>The bagworm genome reveals a unique fibroin gene that provides high tensile strength.</title>
        <authorList>
            <person name="Kono N."/>
            <person name="Nakamura H."/>
            <person name="Ohtoshi R."/>
            <person name="Tomita M."/>
            <person name="Numata K."/>
            <person name="Arakawa K."/>
        </authorList>
    </citation>
    <scope>NUCLEOTIDE SEQUENCE [LARGE SCALE GENOMIC DNA]</scope>
</reference>
<dbReference type="Proteomes" id="UP000299102">
    <property type="component" value="Unassembled WGS sequence"/>
</dbReference>
<evidence type="ECO:0000313" key="3">
    <source>
        <dbReference type="Proteomes" id="UP000299102"/>
    </source>
</evidence>
<evidence type="ECO:0000256" key="1">
    <source>
        <dbReference type="SAM" id="MobiDB-lite"/>
    </source>
</evidence>
<proteinExistence type="predicted"/>
<sequence>MNLGVCKRLVTLGRSRSVQHNRGIHVQVSSKSRRTTAHGPSQPKRNHQYVVGHYRLSEGNRISNGESRETPYRERREPELLGPGTRYSNKHSDQSTPLCRFTRHSTQSQGWLPVHVEVIYIMDTQHLPILIIVTIGARHFSQQNRRQRIDWAAFEASLETLYLESSFATAVDMDTVAKQLMNKEGSVYGYKSPSNLDVASRGPSFTHQSGTRTKTQATQTVGSHSLSQI</sequence>
<comment type="caution">
    <text evidence="2">The sequence shown here is derived from an EMBL/GenBank/DDBJ whole genome shotgun (WGS) entry which is preliminary data.</text>
</comment>
<accession>A0A4C1ZVX8</accession>
<feature type="compositionally biased region" description="Basic and acidic residues" evidence="1">
    <location>
        <begin position="66"/>
        <end position="79"/>
    </location>
</feature>
<evidence type="ECO:0000313" key="2">
    <source>
        <dbReference type="EMBL" id="GBP91632.1"/>
    </source>
</evidence>
<name>A0A4C1ZVX8_EUMVA</name>
<dbReference type="AlphaFoldDB" id="A0A4C1ZVX8"/>
<dbReference type="OrthoDB" id="412981at2759"/>